<dbReference type="EMBL" id="JAVRAD010000017">
    <property type="protein sequence ID" value="MDX8332403.1"/>
    <property type="molecule type" value="Genomic_DNA"/>
</dbReference>
<keyword evidence="5" id="KW-1185">Reference proteome</keyword>
<gene>
    <name evidence="3" type="ORF">RMR22_23370</name>
    <name evidence="4" type="ORF">RMS29_24655</name>
</gene>
<feature type="region of interest" description="Disordered" evidence="1">
    <location>
        <begin position="223"/>
        <end position="254"/>
    </location>
</feature>
<proteinExistence type="predicted"/>
<accession>A0AAW9FIH0</accession>
<comment type="caution">
    <text evidence="3">The sequence shown here is derived from an EMBL/GenBank/DDBJ whole genome shotgun (WGS) entry which is preliminary data.</text>
</comment>
<evidence type="ECO:0000256" key="1">
    <source>
        <dbReference type="SAM" id="MobiDB-lite"/>
    </source>
</evidence>
<feature type="domain" description="Large polyvalent protein-associated" evidence="2">
    <location>
        <begin position="138"/>
        <end position="219"/>
    </location>
</feature>
<organism evidence="3">
    <name type="scientific">Agrobacterium rosae</name>
    <dbReference type="NCBI Taxonomy" id="1972867"/>
    <lineage>
        <taxon>Bacteria</taxon>
        <taxon>Pseudomonadati</taxon>
        <taxon>Pseudomonadota</taxon>
        <taxon>Alphaproteobacteria</taxon>
        <taxon>Hyphomicrobiales</taxon>
        <taxon>Rhizobiaceae</taxon>
        <taxon>Rhizobium/Agrobacterium group</taxon>
        <taxon>Agrobacterium</taxon>
    </lineage>
</organism>
<evidence type="ECO:0000313" key="4">
    <source>
        <dbReference type="EMBL" id="MDX8332403.1"/>
    </source>
</evidence>
<dbReference type="Proteomes" id="UP001277561">
    <property type="component" value="Unassembled WGS sequence"/>
</dbReference>
<dbReference type="RefSeq" id="WP_320188632.1">
    <property type="nucleotide sequence ID" value="NZ_CP192770.1"/>
</dbReference>
<evidence type="ECO:0000313" key="5">
    <source>
        <dbReference type="Proteomes" id="UP001277561"/>
    </source>
</evidence>
<dbReference type="InterPro" id="IPR040677">
    <property type="entry name" value="LPD7"/>
</dbReference>
<protein>
    <submittedName>
        <fullName evidence="3">LPD7 domain-containing protein</fullName>
    </submittedName>
</protein>
<feature type="compositionally biased region" description="Polar residues" evidence="1">
    <location>
        <begin position="236"/>
        <end position="253"/>
    </location>
</feature>
<name>A0AAW9FIH0_9HYPH</name>
<dbReference type="AlphaFoldDB" id="A0AAW9FIH0"/>
<dbReference type="Pfam" id="PF18821">
    <property type="entry name" value="LPD7"/>
    <property type="match status" value="1"/>
</dbReference>
<evidence type="ECO:0000259" key="2">
    <source>
        <dbReference type="Pfam" id="PF18821"/>
    </source>
</evidence>
<evidence type="ECO:0000313" key="3">
    <source>
        <dbReference type="EMBL" id="MDX8305194.1"/>
    </source>
</evidence>
<reference evidence="3 5" key="1">
    <citation type="journal article" date="2023" name="Phytobiomes J">
        <title>Deciphering the key players within the bacterial microbiota associated with aerial crown gall tumors on rhododendron: Insights into the gallobiome.</title>
        <authorList>
            <person name="Kuzmanovic N."/>
            <person name="Nesme J."/>
            <person name="Wolf J."/>
            <person name="Neumann-Schaal M."/>
            <person name="Petersen J."/>
            <person name="Fernandez-Gnecco G."/>
            <person name="Sproeer C."/>
            <person name="Bunk B."/>
            <person name="Overmann J."/>
            <person name="Sorensen S.J."/>
            <person name="Idczak E."/>
            <person name="Smalla K."/>
        </authorList>
    </citation>
    <scope>NUCLEOTIDE SEQUENCE</scope>
    <source>
        <strain evidence="3">Rho-11.1</strain>
        <strain evidence="5">rho-14.1</strain>
        <strain evidence="4">Rho-14.1</strain>
    </source>
</reference>
<dbReference type="EMBL" id="JAVRAF010000014">
    <property type="protein sequence ID" value="MDX8305194.1"/>
    <property type="molecule type" value="Genomic_DNA"/>
</dbReference>
<sequence length="312" mass="34012">MDTDVDEVAGARQAPPQNLETKIALVRRLFPKVDAEPFAAKIASIDEAKNGRVILHFHEDDRLDVEPQKERVRQFGFGAQAKALGMAIADSTLARFFQHPDDDWGRAKSPSKPIKLAPLTRAECQALAEKWQATGFTDISISKRGVLVEIESRSWLLDRGDEAMLQGETSDKAITALMLKASRDWNNRIELIGTEDYKARAWKIAQETGVTVVGYEPPASLEIGGKNPQAGPENVPNVSQTELDQKQSNNVETQKVERPDVTTMTGKSVVTTIVTGSTAIKSAPSLALSDIVAAANDDSYDEAPFNDDGPSI</sequence>